<dbReference type="KEGG" id="din:Selin_1183"/>
<dbReference type="OrthoDB" id="9827714at2"/>
<evidence type="ECO:0000313" key="1">
    <source>
        <dbReference type="EMBL" id="ADU65918.1"/>
    </source>
</evidence>
<name>E6W4E4_DESIS</name>
<dbReference type="PROSITE" id="PS51257">
    <property type="entry name" value="PROKAR_LIPOPROTEIN"/>
    <property type="match status" value="1"/>
</dbReference>
<dbReference type="EMBL" id="CP002432">
    <property type="protein sequence ID" value="ADU65918.1"/>
    <property type="molecule type" value="Genomic_DNA"/>
</dbReference>
<accession>E6W4E4</accession>
<protein>
    <recommendedName>
        <fullName evidence="3">Lipoprotein</fullName>
    </recommendedName>
</protein>
<dbReference type="InParanoid" id="E6W4E4"/>
<keyword evidence="2" id="KW-1185">Reference proteome</keyword>
<evidence type="ECO:0000313" key="2">
    <source>
        <dbReference type="Proteomes" id="UP000002572"/>
    </source>
</evidence>
<sequence>MTSRITAIGMLLIALLAAGCAGKIYTGKNYTTRVTEYISMYPSVTTDFRDHTLGVLNFKPARDAQFSGRMMSLSTVQAFHLKRLFFAVEDIDSNSWFSLEPGANEEQEIRRAIEFARQERYKYIIVGHVRSYVDGVNESLINSTVRLVRASDGMTLWYGDVAVLGKFNAGLFDNMYPSLSQQAPNMSELALIAGKLVTDKVHEMYRPKPPDSVKPLHLKIWEGFTEDNGQWK</sequence>
<dbReference type="HOGENOM" id="CLU_1193255_0_0_0"/>
<dbReference type="STRING" id="653733.Selin_1183"/>
<dbReference type="Proteomes" id="UP000002572">
    <property type="component" value="Chromosome"/>
</dbReference>
<organism evidence="1 2">
    <name type="scientific">Desulfurispirillum indicum (strain ATCC BAA-1389 / DSM 22839 / S5)</name>
    <dbReference type="NCBI Taxonomy" id="653733"/>
    <lineage>
        <taxon>Bacteria</taxon>
        <taxon>Pseudomonadati</taxon>
        <taxon>Chrysiogenota</taxon>
        <taxon>Chrysiogenia</taxon>
        <taxon>Chrysiogenales</taxon>
        <taxon>Chrysiogenaceae</taxon>
        <taxon>Desulfurispirillum</taxon>
    </lineage>
</organism>
<evidence type="ECO:0008006" key="3">
    <source>
        <dbReference type="Google" id="ProtNLM"/>
    </source>
</evidence>
<dbReference type="RefSeq" id="WP_013505799.1">
    <property type="nucleotide sequence ID" value="NC_014836.1"/>
</dbReference>
<reference evidence="1 2" key="1">
    <citation type="submission" date="2010-12" db="EMBL/GenBank/DDBJ databases">
        <title>Complete sequence of Desulfurispirillum indicum S5.</title>
        <authorList>
            <consortium name="US DOE Joint Genome Institute"/>
            <person name="Lucas S."/>
            <person name="Copeland A."/>
            <person name="Lapidus A."/>
            <person name="Cheng J.-F."/>
            <person name="Goodwin L."/>
            <person name="Pitluck S."/>
            <person name="Chertkov O."/>
            <person name="Held B."/>
            <person name="Detter J.C."/>
            <person name="Han C."/>
            <person name="Tapia R."/>
            <person name="Land M."/>
            <person name="Hauser L."/>
            <person name="Kyrpides N."/>
            <person name="Ivanova N."/>
            <person name="Mikhailova N."/>
            <person name="Haggblom M."/>
            <person name="Rauschenbach I."/>
            <person name="Bini E."/>
            <person name="Woyke T."/>
        </authorList>
    </citation>
    <scope>NUCLEOTIDE SEQUENCE [LARGE SCALE GENOMIC DNA]</scope>
    <source>
        <strain evidence="2">ATCC BAA-1389 / DSM 22839 / S5</strain>
    </source>
</reference>
<proteinExistence type="predicted"/>
<dbReference type="AlphaFoldDB" id="E6W4E4"/>
<gene>
    <name evidence="1" type="ordered locus">Selin_1183</name>
</gene>